<feature type="chain" id="PRO_5045248867" evidence="3">
    <location>
        <begin position="28"/>
        <end position="382"/>
    </location>
</feature>
<dbReference type="PANTHER" id="PTHR43037">
    <property type="entry name" value="UNNAMED PRODUCT-RELATED"/>
    <property type="match status" value="1"/>
</dbReference>
<dbReference type="InterPro" id="IPR050955">
    <property type="entry name" value="Plant_Biomass_Hydrol_Est"/>
</dbReference>
<keyword evidence="2" id="KW-0378">Hydrolase</keyword>
<dbReference type="Proteomes" id="UP001165542">
    <property type="component" value="Unassembled WGS sequence"/>
</dbReference>
<accession>A0ABT2E8Q8</accession>
<dbReference type="SUPFAM" id="SSF53474">
    <property type="entry name" value="alpha/beta-Hydrolases"/>
    <property type="match status" value="1"/>
</dbReference>
<feature type="signal peptide" evidence="3">
    <location>
        <begin position="1"/>
        <end position="27"/>
    </location>
</feature>
<dbReference type="RefSeq" id="WP_259034438.1">
    <property type="nucleotide sequence ID" value="NZ_JAJISC010000001.1"/>
</dbReference>
<dbReference type="PANTHER" id="PTHR43037:SF5">
    <property type="entry name" value="FERULOYL ESTERASE"/>
    <property type="match status" value="1"/>
</dbReference>
<reference evidence="4" key="1">
    <citation type="submission" date="2021-11" db="EMBL/GenBank/DDBJ databases">
        <title>Halomonas sp., isolated from a coastal aquaculture zone in Dongshan Bay.</title>
        <authorList>
            <person name="Lin W."/>
        </authorList>
    </citation>
    <scope>NUCLEOTIDE SEQUENCE</scope>
    <source>
        <strain evidence="4">Yzlin-01</strain>
    </source>
</reference>
<protein>
    <submittedName>
        <fullName evidence="4">Poly(3-hydroxybutyrate) depolymerase</fullName>
    </submittedName>
</protein>
<sequence length="382" mass="40679">MPPLPARLPLRALAAALLALGAGDALADTAVALPSVGAASGQASAVGVSSGGYMATQLAVAWPERFVGLGVLAAGPWGCAQGSLSLALNQCMEVRRGAPSLDTLALRHERYQQAEEVGTNAALGQLRAFVWHGQADDVVDPALGHALAEQLTAWLDSPEQLRVETRPATGHGWPMRLPDDYMADPQALGDCRQGGGSHLLACDDDVADRLLDWLYPGRADVTESATEDVAEGAAESHAEATRLLAFDQREFGAPGLAEVGYVFVPKACEKGGCPVTLALHGCQMGADAIDDLFIRYSGLNRWAVAHDQIVLYPQADATLTNPQGCWDWWGFAESPWQANPLHDSREGVQVQALMAMLARLEAPLRDERDNSDDNNNDNNESE</sequence>
<evidence type="ECO:0000256" key="3">
    <source>
        <dbReference type="SAM" id="SignalP"/>
    </source>
</evidence>
<evidence type="ECO:0000256" key="2">
    <source>
        <dbReference type="ARBA" id="ARBA00022801"/>
    </source>
</evidence>
<keyword evidence="1 3" id="KW-0732">Signal</keyword>
<keyword evidence="5" id="KW-1185">Reference proteome</keyword>
<dbReference type="Gene3D" id="3.40.50.1820">
    <property type="entry name" value="alpha/beta hydrolase"/>
    <property type="match status" value="2"/>
</dbReference>
<proteinExistence type="predicted"/>
<dbReference type="EMBL" id="JAJISC010000001">
    <property type="protein sequence ID" value="MCS2607935.1"/>
    <property type="molecule type" value="Genomic_DNA"/>
</dbReference>
<organism evidence="4 5">
    <name type="scientific">Halomonas dongshanensis</name>
    <dbReference type="NCBI Taxonomy" id="2890835"/>
    <lineage>
        <taxon>Bacteria</taxon>
        <taxon>Pseudomonadati</taxon>
        <taxon>Pseudomonadota</taxon>
        <taxon>Gammaproteobacteria</taxon>
        <taxon>Oceanospirillales</taxon>
        <taxon>Halomonadaceae</taxon>
        <taxon>Halomonas</taxon>
    </lineage>
</organism>
<evidence type="ECO:0000313" key="5">
    <source>
        <dbReference type="Proteomes" id="UP001165542"/>
    </source>
</evidence>
<name>A0ABT2E8Q8_9GAMM</name>
<comment type="caution">
    <text evidence="4">The sequence shown here is derived from an EMBL/GenBank/DDBJ whole genome shotgun (WGS) entry which is preliminary data.</text>
</comment>
<evidence type="ECO:0000256" key="1">
    <source>
        <dbReference type="ARBA" id="ARBA00022729"/>
    </source>
</evidence>
<evidence type="ECO:0000313" key="4">
    <source>
        <dbReference type="EMBL" id="MCS2607935.1"/>
    </source>
</evidence>
<dbReference type="InterPro" id="IPR029058">
    <property type="entry name" value="AB_hydrolase_fold"/>
</dbReference>
<gene>
    <name evidence="4" type="ORF">LLY24_01185</name>
</gene>